<accession>V6TSH7</accession>
<comment type="caution">
    <text evidence="1">The sequence shown here is derived from an EMBL/GenBank/DDBJ whole genome shotgun (WGS) entry which is preliminary data.</text>
</comment>
<dbReference type="AlphaFoldDB" id="V6TSH7"/>
<organism evidence="1 2">
    <name type="scientific">Giardia intestinalis</name>
    <name type="common">Giardia lamblia</name>
    <dbReference type="NCBI Taxonomy" id="5741"/>
    <lineage>
        <taxon>Eukaryota</taxon>
        <taxon>Metamonada</taxon>
        <taxon>Diplomonadida</taxon>
        <taxon>Hexamitidae</taxon>
        <taxon>Giardiinae</taxon>
        <taxon>Giardia</taxon>
    </lineage>
</organism>
<evidence type="ECO:0000313" key="2">
    <source>
        <dbReference type="Proteomes" id="UP000018040"/>
    </source>
</evidence>
<reference evidence="1 2" key="2">
    <citation type="journal article" date="2013" name="Genome Biol. Evol.">
        <title>Genome sequencing of Giardia lamblia genotypes A2 and B isolates (DH and GS) and comparative analysis with the genomes of genotypes A1 and E (WB and Pig).</title>
        <authorList>
            <person name="Adam R.D."/>
            <person name="Dahlstrom E.W."/>
            <person name="Martens C.A."/>
            <person name="Bruno D.P."/>
            <person name="Barbian K.D."/>
            <person name="Ricklefs S.M."/>
            <person name="Hernandez M.M."/>
            <person name="Narla N.P."/>
            <person name="Patel R.B."/>
            <person name="Porcella S.F."/>
            <person name="Nash T.E."/>
        </authorList>
    </citation>
    <scope>NUCLEOTIDE SEQUENCE [LARGE SCALE GENOMIC DNA]</scope>
    <source>
        <strain evidence="1 2">GS</strain>
    </source>
</reference>
<dbReference type="EMBL" id="AHHH01000122">
    <property type="protein sequence ID" value="ESU41549.1"/>
    <property type="molecule type" value="Genomic_DNA"/>
</dbReference>
<gene>
    <name evidence="1" type="ORF">GSB_153666</name>
</gene>
<reference evidence="2" key="1">
    <citation type="submission" date="2012-02" db="EMBL/GenBank/DDBJ databases">
        <title>Genome sequencing of Giardia lamblia Genotypes A2 and B isolates (DH and GS) and comparative analysis with the genomes of Genotypes A1 and E (WB and Pig).</title>
        <authorList>
            <person name="Adam R."/>
            <person name="Dahlstrom E."/>
            <person name="Martens C."/>
            <person name="Bruno D."/>
            <person name="Barbian K."/>
            <person name="Porcella S.F."/>
            <person name="Nash T."/>
        </authorList>
    </citation>
    <scope>NUCLEOTIDE SEQUENCE</scope>
    <source>
        <strain evidence="2">GS</strain>
    </source>
</reference>
<dbReference type="Proteomes" id="UP000018040">
    <property type="component" value="Unassembled WGS sequence"/>
</dbReference>
<evidence type="ECO:0000313" key="1">
    <source>
        <dbReference type="EMBL" id="ESU41549.1"/>
    </source>
</evidence>
<proteinExistence type="predicted"/>
<sequence>MVVILVDRSGRRPALSGAMQGGACARALRRRQASDALPVRPG</sequence>
<protein>
    <submittedName>
        <fullName evidence="1">Uncharacterized protein</fullName>
    </submittedName>
</protein>
<name>V6TSH7_GIAIN</name>